<organism evidence="8 9">
    <name type="scientific">Rhodococcus maanshanensis</name>
    <dbReference type="NCBI Taxonomy" id="183556"/>
    <lineage>
        <taxon>Bacteria</taxon>
        <taxon>Bacillati</taxon>
        <taxon>Actinomycetota</taxon>
        <taxon>Actinomycetes</taxon>
        <taxon>Mycobacteriales</taxon>
        <taxon>Nocardiaceae</taxon>
        <taxon>Rhodococcus</taxon>
    </lineage>
</organism>
<comment type="similarity">
    <text evidence="2">Belongs to the Nudix hydrolase family.</text>
</comment>
<evidence type="ECO:0000259" key="7">
    <source>
        <dbReference type="PROSITE" id="PS51462"/>
    </source>
</evidence>
<dbReference type="PIRSF" id="PIRSF017340">
    <property type="entry name" value="Nudix_hydro"/>
    <property type="match status" value="1"/>
</dbReference>
<dbReference type="SUPFAM" id="SSF55811">
    <property type="entry name" value="Nudix"/>
    <property type="match status" value="1"/>
</dbReference>
<dbReference type="Proteomes" id="UP000198677">
    <property type="component" value="Unassembled WGS sequence"/>
</dbReference>
<feature type="domain" description="Nudix hydrolase" evidence="7">
    <location>
        <begin position="42"/>
        <end position="175"/>
    </location>
</feature>
<accession>A0A1H7LCB3</accession>
<evidence type="ECO:0000313" key="9">
    <source>
        <dbReference type="Proteomes" id="UP000198677"/>
    </source>
</evidence>
<dbReference type="OrthoDB" id="67499at2"/>
<feature type="binding site" evidence="6">
    <location>
        <position position="100"/>
    </location>
    <ligand>
        <name>Mg(2+)</name>
        <dbReference type="ChEBI" id="CHEBI:18420"/>
    </ligand>
</feature>
<dbReference type="GO" id="GO:0016817">
    <property type="term" value="F:hydrolase activity, acting on acid anhydrides"/>
    <property type="evidence" value="ECO:0007669"/>
    <property type="project" value="InterPro"/>
</dbReference>
<dbReference type="AlphaFoldDB" id="A0A1H7LCB3"/>
<keyword evidence="5 6" id="KW-0460">Magnesium</keyword>
<dbReference type="Gene3D" id="3.90.79.10">
    <property type="entry name" value="Nucleoside Triphosphate Pyrophosphohydrolase"/>
    <property type="match status" value="1"/>
</dbReference>
<reference evidence="9" key="1">
    <citation type="submission" date="2016-10" db="EMBL/GenBank/DDBJ databases">
        <authorList>
            <person name="Varghese N."/>
            <person name="Submissions S."/>
        </authorList>
    </citation>
    <scope>NUCLEOTIDE SEQUENCE [LARGE SCALE GENOMIC DNA]</scope>
    <source>
        <strain evidence="9">DSM 44675</strain>
    </source>
</reference>
<evidence type="ECO:0000256" key="2">
    <source>
        <dbReference type="ARBA" id="ARBA00005582"/>
    </source>
</evidence>
<comment type="cofactor">
    <cofactor evidence="1">
        <name>Mg(2+)</name>
        <dbReference type="ChEBI" id="CHEBI:18420"/>
    </cofactor>
</comment>
<dbReference type="PROSITE" id="PS00893">
    <property type="entry name" value="NUDIX_BOX"/>
    <property type="match status" value="1"/>
</dbReference>
<sequence>MDQRPSSPPGGPAAPDEVVTVYDAVGSVTGTAPRSRVYAEGLWHASAGVLLRSMDGSRVYVHRRSPDKAVFGGMHDCLAGGVVDPGESPGETAVRELAEELGVTGIELSPIARVRWDGRWDGKPLRCHLFAFEGRYDGPIVHQASEIVDGWWWSDAELRAHLADPSWAFVPDTRALLADYFA</sequence>
<feature type="binding site" evidence="6">
    <location>
        <position position="96"/>
    </location>
    <ligand>
        <name>Mg(2+)</name>
        <dbReference type="ChEBI" id="CHEBI:18420"/>
    </ligand>
</feature>
<proteinExistence type="inferred from homology"/>
<dbReference type="Pfam" id="PF00293">
    <property type="entry name" value="NUDIX"/>
    <property type="match status" value="1"/>
</dbReference>
<dbReference type="EMBL" id="FOAW01000005">
    <property type="protein sequence ID" value="SEK96623.1"/>
    <property type="molecule type" value="Genomic_DNA"/>
</dbReference>
<dbReference type="InterPro" id="IPR015797">
    <property type="entry name" value="NUDIX_hydrolase-like_dom_sf"/>
</dbReference>
<name>A0A1H7LCB3_9NOCA</name>
<protein>
    <submittedName>
        <fullName evidence="8">NUDIX domain-containing protein</fullName>
    </submittedName>
</protein>
<evidence type="ECO:0000256" key="3">
    <source>
        <dbReference type="ARBA" id="ARBA00022723"/>
    </source>
</evidence>
<dbReference type="InterPro" id="IPR020084">
    <property type="entry name" value="NUDIX_hydrolase_CS"/>
</dbReference>
<evidence type="ECO:0000256" key="4">
    <source>
        <dbReference type="ARBA" id="ARBA00022801"/>
    </source>
</evidence>
<evidence type="ECO:0000313" key="8">
    <source>
        <dbReference type="EMBL" id="SEK96623.1"/>
    </source>
</evidence>
<dbReference type="InterPro" id="IPR024195">
    <property type="entry name" value="NUDIX_hydrolase_YfcD_pred"/>
</dbReference>
<evidence type="ECO:0000256" key="5">
    <source>
        <dbReference type="ARBA" id="ARBA00022842"/>
    </source>
</evidence>
<dbReference type="PROSITE" id="PS51462">
    <property type="entry name" value="NUDIX"/>
    <property type="match status" value="1"/>
</dbReference>
<evidence type="ECO:0000256" key="6">
    <source>
        <dbReference type="PIRSR" id="PIRSR017340-1"/>
    </source>
</evidence>
<keyword evidence="4" id="KW-0378">Hydrolase</keyword>
<keyword evidence="9" id="KW-1185">Reference proteome</keyword>
<dbReference type="GO" id="GO:0046872">
    <property type="term" value="F:metal ion binding"/>
    <property type="evidence" value="ECO:0007669"/>
    <property type="project" value="UniProtKB-KW"/>
</dbReference>
<evidence type="ECO:0000256" key="1">
    <source>
        <dbReference type="ARBA" id="ARBA00001946"/>
    </source>
</evidence>
<gene>
    <name evidence="8" type="ORF">SAMN05444583_10515</name>
</gene>
<dbReference type="RefSeq" id="WP_072749877.1">
    <property type="nucleotide sequence ID" value="NZ_FOAW01000005.1"/>
</dbReference>
<keyword evidence="3 6" id="KW-0479">Metal-binding</keyword>
<dbReference type="InterPro" id="IPR000086">
    <property type="entry name" value="NUDIX_hydrolase_dom"/>
</dbReference>